<proteinExistence type="predicted"/>
<feature type="compositionally biased region" description="Low complexity" evidence="1">
    <location>
        <begin position="20"/>
        <end position="29"/>
    </location>
</feature>
<dbReference type="EMBL" id="BMKQ01000001">
    <property type="protein sequence ID" value="GGF54647.1"/>
    <property type="molecule type" value="Genomic_DNA"/>
</dbReference>
<dbReference type="AlphaFoldDB" id="A0A917F5W2"/>
<reference evidence="2" key="2">
    <citation type="submission" date="2020-09" db="EMBL/GenBank/DDBJ databases">
        <authorList>
            <person name="Sun Q."/>
            <person name="Zhou Y."/>
        </authorList>
    </citation>
    <scope>NUCLEOTIDE SEQUENCE</scope>
    <source>
        <strain evidence="2">CGMCC 1.16067</strain>
    </source>
</reference>
<sequence length="142" mass="15360">MLHEANAIELTVGSTDDDGSGPLLPSSSPTGVGQVVFEDDGETGYFYAVLPRPAGEEIADALHVYDVEQVTDRHLPCRAAIAWNTAGNVAALLINDHAHAVFDFTAERGWCRTGFPPPTRTGLWRRQTSHEWDATADALLDS</sequence>
<feature type="region of interest" description="Disordered" evidence="1">
    <location>
        <begin position="11"/>
        <end position="30"/>
    </location>
</feature>
<dbReference type="InterPro" id="IPR014449">
    <property type="entry name" value="UCP007050_HI0931"/>
</dbReference>
<evidence type="ECO:0000313" key="2">
    <source>
        <dbReference type="EMBL" id="GGF54647.1"/>
    </source>
</evidence>
<evidence type="ECO:0000256" key="1">
    <source>
        <dbReference type="SAM" id="MobiDB-lite"/>
    </source>
</evidence>
<gene>
    <name evidence="2" type="ORF">GCM10011519_30690</name>
</gene>
<evidence type="ECO:0000313" key="3">
    <source>
        <dbReference type="Proteomes" id="UP000649179"/>
    </source>
</evidence>
<evidence type="ECO:0008006" key="4">
    <source>
        <dbReference type="Google" id="ProtNLM"/>
    </source>
</evidence>
<protein>
    <recommendedName>
        <fullName evidence="4">DUF2251 domain-containing protein</fullName>
    </recommendedName>
</protein>
<name>A0A917F5W2_9ACTN</name>
<accession>A0A917F5W2</accession>
<reference evidence="2" key="1">
    <citation type="journal article" date="2014" name="Int. J. Syst. Evol. Microbiol.">
        <title>Complete genome sequence of Corynebacterium casei LMG S-19264T (=DSM 44701T), isolated from a smear-ripened cheese.</title>
        <authorList>
            <consortium name="US DOE Joint Genome Institute (JGI-PGF)"/>
            <person name="Walter F."/>
            <person name="Albersmeier A."/>
            <person name="Kalinowski J."/>
            <person name="Ruckert C."/>
        </authorList>
    </citation>
    <scope>NUCLEOTIDE SEQUENCE</scope>
    <source>
        <strain evidence="2">CGMCC 1.16067</strain>
    </source>
</reference>
<organism evidence="2 3">
    <name type="scientific">Marmoricola endophyticus</name>
    <dbReference type="NCBI Taxonomy" id="2040280"/>
    <lineage>
        <taxon>Bacteria</taxon>
        <taxon>Bacillati</taxon>
        <taxon>Actinomycetota</taxon>
        <taxon>Actinomycetes</taxon>
        <taxon>Propionibacteriales</taxon>
        <taxon>Nocardioidaceae</taxon>
        <taxon>Marmoricola</taxon>
    </lineage>
</organism>
<dbReference type="RefSeq" id="WP_188780563.1">
    <property type="nucleotide sequence ID" value="NZ_BMKQ01000001.1"/>
</dbReference>
<dbReference type="Pfam" id="PF10008">
    <property type="entry name" value="DUF2251"/>
    <property type="match status" value="1"/>
</dbReference>
<dbReference type="Proteomes" id="UP000649179">
    <property type="component" value="Unassembled WGS sequence"/>
</dbReference>
<keyword evidence="3" id="KW-1185">Reference proteome</keyword>
<comment type="caution">
    <text evidence="2">The sequence shown here is derived from an EMBL/GenBank/DDBJ whole genome shotgun (WGS) entry which is preliminary data.</text>
</comment>